<organism evidence="2 3">
    <name type="scientific">Araneus ventricosus</name>
    <name type="common">Orbweaver spider</name>
    <name type="synonym">Epeira ventricosa</name>
    <dbReference type="NCBI Taxonomy" id="182803"/>
    <lineage>
        <taxon>Eukaryota</taxon>
        <taxon>Metazoa</taxon>
        <taxon>Ecdysozoa</taxon>
        <taxon>Arthropoda</taxon>
        <taxon>Chelicerata</taxon>
        <taxon>Arachnida</taxon>
        <taxon>Araneae</taxon>
        <taxon>Araneomorphae</taxon>
        <taxon>Entelegynae</taxon>
        <taxon>Araneoidea</taxon>
        <taxon>Araneidae</taxon>
        <taxon>Araneus</taxon>
    </lineage>
</organism>
<feature type="compositionally biased region" description="Polar residues" evidence="1">
    <location>
        <begin position="109"/>
        <end position="118"/>
    </location>
</feature>
<evidence type="ECO:0000256" key="1">
    <source>
        <dbReference type="SAM" id="MobiDB-lite"/>
    </source>
</evidence>
<dbReference type="Proteomes" id="UP000499080">
    <property type="component" value="Unassembled WGS sequence"/>
</dbReference>
<protein>
    <submittedName>
        <fullName evidence="2">Uncharacterized protein</fullName>
    </submittedName>
</protein>
<evidence type="ECO:0000313" key="2">
    <source>
        <dbReference type="EMBL" id="GBM71806.1"/>
    </source>
</evidence>
<name>A0A4Y2I3P7_ARAVE</name>
<dbReference type="AlphaFoldDB" id="A0A4Y2I3P7"/>
<keyword evidence="3" id="KW-1185">Reference proteome</keyword>
<dbReference type="EMBL" id="BGPR01002336">
    <property type="protein sequence ID" value="GBM71806.1"/>
    <property type="molecule type" value="Genomic_DNA"/>
</dbReference>
<accession>A0A4Y2I3P7</accession>
<sequence>MQRPERHSAAVQAGVIVFTTRTDRFRRRIWSKNLDRDLKITVDSSFTIEEIRQGMFYSLPPKIVDKGTEESRYRVVDTYVVRSKLEKATSHPQGKDGQSPSLLIGRGTPTENTYFIKP</sequence>
<evidence type="ECO:0000313" key="3">
    <source>
        <dbReference type="Proteomes" id="UP000499080"/>
    </source>
</evidence>
<reference evidence="2 3" key="1">
    <citation type="journal article" date="2019" name="Sci. Rep.">
        <title>Orb-weaving spider Araneus ventricosus genome elucidates the spidroin gene catalogue.</title>
        <authorList>
            <person name="Kono N."/>
            <person name="Nakamura H."/>
            <person name="Ohtoshi R."/>
            <person name="Moran D.A.P."/>
            <person name="Shinohara A."/>
            <person name="Yoshida Y."/>
            <person name="Fujiwara M."/>
            <person name="Mori M."/>
            <person name="Tomita M."/>
            <person name="Arakawa K."/>
        </authorList>
    </citation>
    <scope>NUCLEOTIDE SEQUENCE [LARGE SCALE GENOMIC DNA]</scope>
</reference>
<gene>
    <name evidence="2" type="ORF">AVEN_7446_1</name>
</gene>
<proteinExistence type="predicted"/>
<feature type="region of interest" description="Disordered" evidence="1">
    <location>
        <begin position="86"/>
        <end position="118"/>
    </location>
</feature>
<comment type="caution">
    <text evidence="2">The sequence shown here is derived from an EMBL/GenBank/DDBJ whole genome shotgun (WGS) entry which is preliminary data.</text>
</comment>
<feature type="compositionally biased region" description="Polar residues" evidence="1">
    <location>
        <begin position="90"/>
        <end position="101"/>
    </location>
</feature>